<reference evidence="1 2" key="1">
    <citation type="submission" date="2019-08" db="EMBL/GenBank/DDBJ databases">
        <title>In-depth cultivation of the pig gut microbiome towards novel bacterial diversity and tailored functional studies.</title>
        <authorList>
            <person name="Wylensek D."/>
            <person name="Hitch T.C.A."/>
            <person name="Clavel T."/>
        </authorList>
    </citation>
    <scope>NUCLEOTIDE SEQUENCE [LARGE SCALE GENOMIC DNA]</scope>
    <source>
        <strain evidence="1 2">WCA-389-WT-23D1</strain>
    </source>
</reference>
<sequence length="88" mass="10711">MFRMWGKLIKDNHLLKDTIIERCSDSLSRTQMVFDALETICYELDLSKPLWLDANVREFKRHNKTRFTQDNFIEQLDFDYLEIHVIEE</sequence>
<evidence type="ECO:0000313" key="1">
    <source>
        <dbReference type="EMBL" id="MSS36982.1"/>
    </source>
</evidence>
<dbReference type="EMBL" id="VUMD01000008">
    <property type="protein sequence ID" value="MSS36982.1"/>
    <property type="molecule type" value="Genomic_DNA"/>
</dbReference>
<proteinExistence type="predicted"/>
<protein>
    <submittedName>
        <fullName evidence="1">Uncharacterized protein</fullName>
    </submittedName>
</protein>
<gene>
    <name evidence="1" type="ORF">FYJ39_10415</name>
</gene>
<dbReference type="Proteomes" id="UP000429958">
    <property type="component" value="Unassembled WGS sequence"/>
</dbReference>
<name>A0A7X2TCL1_9CLOT</name>
<dbReference type="AlphaFoldDB" id="A0A7X2TCL1"/>
<evidence type="ECO:0000313" key="2">
    <source>
        <dbReference type="Proteomes" id="UP000429958"/>
    </source>
</evidence>
<organism evidence="1 2">
    <name type="scientific">Clostridium porci</name>
    <dbReference type="NCBI Taxonomy" id="2605778"/>
    <lineage>
        <taxon>Bacteria</taxon>
        <taxon>Bacillati</taxon>
        <taxon>Bacillota</taxon>
        <taxon>Clostridia</taxon>
        <taxon>Eubacteriales</taxon>
        <taxon>Clostridiaceae</taxon>
        <taxon>Clostridium</taxon>
    </lineage>
</organism>
<accession>A0A7X2TCL1</accession>
<comment type="caution">
    <text evidence="1">The sequence shown here is derived from an EMBL/GenBank/DDBJ whole genome shotgun (WGS) entry which is preliminary data.</text>
</comment>
<keyword evidence="2" id="KW-1185">Reference proteome</keyword>
<dbReference type="RefSeq" id="WP_154472422.1">
    <property type="nucleotide sequence ID" value="NZ_DBEWUL010000003.1"/>
</dbReference>